<reference evidence="3" key="1">
    <citation type="submission" date="2014-03" db="EMBL/GenBank/DDBJ databases">
        <title>The Genome Sequence of Puccinia striiformis f. sp. tritici PST-78.</title>
        <authorList>
            <consortium name="The Broad Institute Genome Sequencing Platform"/>
            <person name="Cuomo C."/>
            <person name="Hulbert S."/>
            <person name="Chen X."/>
            <person name="Walker B."/>
            <person name="Young S.K."/>
            <person name="Zeng Q."/>
            <person name="Gargeya S."/>
            <person name="Fitzgerald M."/>
            <person name="Haas B."/>
            <person name="Abouelleil A."/>
            <person name="Alvarado L."/>
            <person name="Arachchi H.M."/>
            <person name="Berlin A.M."/>
            <person name="Chapman S.B."/>
            <person name="Goldberg J."/>
            <person name="Griggs A."/>
            <person name="Gujja S."/>
            <person name="Hansen M."/>
            <person name="Howarth C."/>
            <person name="Imamovic A."/>
            <person name="Larimer J."/>
            <person name="McCowan C."/>
            <person name="Montmayeur A."/>
            <person name="Murphy C."/>
            <person name="Neiman D."/>
            <person name="Pearson M."/>
            <person name="Priest M."/>
            <person name="Roberts A."/>
            <person name="Saif S."/>
            <person name="Shea T."/>
            <person name="Sisk P."/>
            <person name="Sykes S."/>
            <person name="Wortman J."/>
            <person name="Nusbaum C."/>
            <person name="Birren B."/>
        </authorList>
    </citation>
    <scope>NUCLEOTIDE SEQUENCE [LARGE SCALE GENOMIC DNA]</scope>
    <source>
        <strain evidence="3">race PST-78</strain>
    </source>
</reference>
<dbReference type="OrthoDB" id="3259198at2759"/>
<dbReference type="InterPro" id="IPR012337">
    <property type="entry name" value="RNaseH-like_sf"/>
</dbReference>
<dbReference type="SUPFAM" id="SSF53098">
    <property type="entry name" value="Ribonuclease H-like"/>
    <property type="match status" value="1"/>
</dbReference>
<protein>
    <recommendedName>
        <fullName evidence="4">DUF659 domain-containing protein</fullName>
    </recommendedName>
</protein>
<comment type="caution">
    <text evidence="2">The sequence shown here is derived from an EMBL/GenBank/DDBJ whole genome shotgun (WGS) entry which is preliminary data.</text>
</comment>
<feature type="region of interest" description="Disordered" evidence="1">
    <location>
        <begin position="1"/>
        <end position="46"/>
    </location>
</feature>
<evidence type="ECO:0000256" key="1">
    <source>
        <dbReference type="SAM" id="MobiDB-lite"/>
    </source>
</evidence>
<dbReference type="AlphaFoldDB" id="A0A0L0VGW4"/>
<dbReference type="EMBL" id="AJIL01000056">
    <property type="protein sequence ID" value="KNE98522.1"/>
    <property type="molecule type" value="Genomic_DNA"/>
</dbReference>
<dbReference type="Proteomes" id="UP000054564">
    <property type="component" value="Unassembled WGS sequence"/>
</dbReference>
<keyword evidence="3" id="KW-1185">Reference proteome</keyword>
<dbReference type="STRING" id="1165861.A0A0L0VGW4"/>
<evidence type="ECO:0000313" key="3">
    <source>
        <dbReference type="Proteomes" id="UP000054564"/>
    </source>
</evidence>
<dbReference type="PANTHER" id="PTHR46169:SF15">
    <property type="entry name" value="INNER CENTROMERE PROTEIN A-LIKE ISOFORM X1-RELATED"/>
    <property type="match status" value="1"/>
</dbReference>
<name>A0A0L0VGW4_9BASI</name>
<dbReference type="GO" id="GO:0005634">
    <property type="term" value="C:nucleus"/>
    <property type="evidence" value="ECO:0007669"/>
    <property type="project" value="TreeGrafter"/>
</dbReference>
<proteinExistence type="predicted"/>
<accession>A0A0L0VGW4</accession>
<evidence type="ECO:0008006" key="4">
    <source>
        <dbReference type="Google" id="ProtNLM"/>
    </source>
</evidence>
<gene>
    <name evidence="2" type="ORF">PSTG_08262</name>
</gene>
<dbReference type="GO" id="GO:0006357">
    <property type="term" value="P:regulation of transcription by RNA polymerase II"/>
    <property type="evidence" value="ECO:0007669"/>
    <property type="project" value="TreeGrafter"/>
</dbReference>
<organism evidence="2 3">
    <name type="scientific">Puccinia striiformis f. sp. tritici PST-78</name>
    <dbReference type="NCBI Taxonomy" id="1165861"/>
    <lineage>
        <taxon>Eukaryota</taxon>
        <taxon>Fungi</taxon>
        <taxon>Dikarya</taxon>
        <taxon>Basidiomycota</taxon>
        <taxon>Pucciniomycotina</taxon>
        <taxon>Pucciniomycetes</taxon>
        <taxon>Pucciniales</taxon>
        <taxon>Pucciniaceae</taxon>
        <taxon>Puccinia</taxon>
    </lineage>
</organism>
<sequence>MRRRKAPASPPPESLESDIATQSKQRTHQKKRLTTSMVLDDSDDETPATNAAMLQSQELSDEQELAKARRVHQNQPYKQCGTQIHCPTYNTKDGTWYLLPVCVHLKNSSRFLGPDGRCLELVGGTLDLLVGTWHLTRGSRYLSTANRCQVPSLYDTSPSNLSKHVAACSKKQQDAKEIQKLAAVGVTGTPDVDPREVPQLCAIWAVATNIAHLYTAVQQSIRRKLQKHTGAMYLGLDAWQSPNGYNILGTVIYCLIEDDGGGFKLDVMPLDFIWLKQSHTGAYLADTVRLIVEKFGVQNKICGIVTDNASNNATMTKEIKKFKWPRFKGKAHWI</sequence>
<evidence type="ECO:0000313" key="2">
    <source>
        <dbReference type="EMBL" id="KNE98522.1"/>
    </source>
</evidence>
<dbReference type="InterPro" id="IPR052717">
    <property type="entry name" value="Vacuolar_transposase_reg"/>
</dbReference>
<dbReference type="PANTHER" id="PTHR46169">
    <property type="entry name" value="DNA REPLICATION-RELATED ELEMENT FACTOR, ISOFORM A"/>
    <property type="match status" value="1"/>
</dbReference>